<dbReference type="GeneID" id="92206921"/>
<evidence type="ECO:0000259" key="6">
    <source>
        <dbReference type="SMART" id="SM00415"/>
    </source>
</evidence>
<dbReference type="Proteomes" id="UP001497383">
    <property type="component" value="Chromosome 2"/>
</dbReference>
<comment type="subcellular location">
    <subcellularLocation>
        <location evidence="1">Nucleus</location>
    </subcellularLocation>
</comment>
<dbReference type="PRINTS" id="PR00056">
    <property type="entry name" value="HSFDOMAIN"/>
</dbReference>
<evidence type="ECO:0000256" key="4">
    <source>
        <dbReference type="ARBA" id="ARBA00023242"/>
    </source>
</evidence>
<dbReference type="Pfam" id="PF00447">
    <property type="entry name" value="HSF_DNA-bind"/>
    <property type="match status" value="1"/>
</dbReference>
<name>A0ABP0ZKT5_9ASCO</name>
<reference evidence="7 8" key="1">
    <citation type="submission" date="2024-03" db="EMBL/GenBank/DDBJ databases">
        <authorList>
            <person name="Brejova B."/>
        </authorList>
    </citation>
    <scope>NUCLEOTIDE SEQUENCE [LARGE SCALE GENOMIC DNA]</scope>
    <source>
        <strain evidence="7 8">CBS 14171</strain>
    </source>
</reference>
<protein>
    <recommendedName>
        <fullName evidence="6">HSF-type DNA-binding domain-containing protein</fullName>
    </recommendedName>
</protein>
<evidence type="ECO:0000256" key="5">
    <source>
        <dbReference type="RuleBase" id="RU004020"/>
    </source>
</evidence>
<dbReference type="InterPro" id="IPR036388">
    <property type="entry name" value="WH-like_DNA-bd_sf"/>
</dbReference>
<evidence type="ECO:0000256" key="2">
    <source>
        <dbReference type="ARBA" id="ARBA00006403"/>
    </source>
</evidence>
<keyword evidence="8" id="KW-1185">Reference proteome</keyword>
<gene>
    <name evidence="7" type="ORF">LODBEIA_P17250</name>
</gene>
<evidence type="ECO:0000256" key="3">
    <source>
        <dbReference type="ARBA" id="ARBA00023125"/>
    </source>
</evidence>
<evidence type="ECO:0000256" key="1">
    <source>
        <dbReference type="ARBA" id="ARBA00004123"/>
    </source>
</evidence>
<accession>A0ABP0ZKT5</accession>
<dbReference type="SUPFAM" id="SSF46785">
    <property type="entry name" value="Winged helix' DNA-binding domain"/>
    <property type="match status" value="1"/>
</dbReference>
<organism evidence="7 8">
    <name type="scientific">Lodderomyces beijingensis</name>
    <dbReference type="NCBI Taxonomy" id="1775926"/>
    <lineage>
        <taxon>Eukaryota</taxon>
        <taxon>Fungi</taxon>
        <taxon>Dikarya</taxon>
        <taxon>Ascomycota</taxon>
        <taxon>Saccharomycotina</taxon>
        <taxon>Pichiomycetes</taxon>
        <taxon>Debaryomycetaceae</taxon>
        <taxon>Candida/Lodderomyces clade</taxon>
        <taxon>Lodderomyces</taxon>
    </lineage>
</organism>
<dbReference type="InterPro" id="IPR000232">
    <property type="entry name" value="HSF_DNA-bd"/>
</dbReference>
<dbReference type="SMART" id="SM00415">
    <property type="entry name" value="HSF"/>
    <property type="match status" value="1"/>
</dbReference>
<dbReference type="EMBL" id="OZ022406">
    <property type="protein sequence ID" value="CAK9437347.1"/>
    <property type="molecule type" value="Genomic_DNA"/>
</dbReference>
<dbReference type="PANTHER" id="PTHR10015:SF427">
    <property type="entry name" value="HEAT SHOCK FACTOR PROTEIN"/>
    <property type="match status" value="1"/>
</dbReference>
<dbReference type="Gene3D" id="1.10.10.10">
    <property type="entry name" value="Winged helix-like DNA-binding domain superfamily/Winged helix DNA-binding domain"/>
    <property type="match status" value="1"/>
</dbReference>
<dbReference type="InterPro" id="IPR036390">
    <property type="entry name" value="WH_DNA-bd_sf"/>
</dbReference>
<proteinExistence type="inferred from homology"/>
<dbReference type="RefSeq" id="XP_066828663.1">
    <property type="nucleotide sequence ID" value="XM_066971645.1"/>
</dbReference>
<evidence type="ECO:0000313" key="8">
    <source>
        <dbReference type="Proteomes" id="UP001497383"/>
    </source>
</evidence>
<dbReference type="PANTHER" id="PTHR10015">
    <property type="entry name" value="HEAT SHOCK TRANSCRIPTION FACTOR"/>
    <property type="match status" value="1"/>
</dbReference>
<sequence length="511" mass="55923">METASSFSCRVGPRFTGNLAVLCDVAASGTTVNVATGNQAQGAGSLAIESIGFCSTPMSRSDNFIPVSEDVTTTTTTTTTNAYTDIATTTAATTTTTAKPQITFVHKLYRMLHDNSVCHVIWWNEDGETFHIQADEELTAVLGKYFKHSNEQSFIRQLNMYGFHKINEKKRDKSTKKNNKLWDFRHSKRQFKKGTDEATLFSIKRRSTKNLNLQREVITLDTIPAATTAVAAPALATTTAAAAAPQTDTVQVPTPVSVIISTPGENTTTEQGYFGPKCQIVKTPTATPKSSVSPLSQLPRLPLPHAGQTQILPGVENLTPPNLKSFKRRRSSSIFSCSPSTPMTPTTPLLQYTPCCQQQQQQQHQQQPCEALRSEITSLKQEYNTLFAQYSQQSTYFKTVLDKIDNFSFPSSTSTQMQRSESKLESFICPLTKQPHHPRLVVPKLNSCIQVPTPLSSRAPSLASLCEGGKLHAGKSSTSGCGAESKLNLGLDSSLTRLPPMHYPIKKARLA</sequence>
<comment type="similarity">
    <text evidence="2 5">Belongs to the HSF family.</text>
</comment>
<keyword evidence="3" id="KW-0238">DNA-binding</keyword>
<feature type="domain" description="HSF-type DNA-binding" evidence="6">
    <location>
        <begin position="100"/>
        <end position="206"/>
    </location>
</feature>
<keyword evidence="4" id="KW-0539">Nucleus</keyword>
<evidence type="ECO:0000313" key="7">
    <source>
        <dbReference type="EMBL" id="CAK9437347.1"/>
    </source>
</evidence>